<accession>A0A160DT58</accession>
<keyword evidence="2" id="KW-0645">Protease</keyword>
<dbReference type="AlphaFoldDB" id="A0A160DT58"/>
<gene>
    <name evidence="2" type="ORF">I596_1489</name>
</gene>
<dbReference type="Proteomes" id="UP000076830">
    <property type="component" value="Chromosome"/>
</dbReference>
<sequence>MAGRCRTAADPRGTLPCRDRQRYAPGRQRPVTGAVASACGSTRLHAAVVDANRIKRLSRAAIERTRRGEAAPRRLACNARPHAAVRAPPSPTRTPCMPLHRPSRSARWSGLAVLAACSLSAPALAARDWTFDEATTLPAGWSTTTDGAGNAWHVVADAAHSAPHAVHIAEAEVPGEASLYSPLLALAADETELSFRHRWNLEVAPYDGGVLEIAVDGGGFVDILDAGGRFVSGGYDATLAPCCGGNPIGGRAAWSGGERAGFIATRVALPPGPAGRTVQLRWRFGTDSSTAAPAPNGWWIDTVRLGPAGSTQPTVDLAPAALGFTVVAPSTAAAPVMLANLGADPLAYTVVVVDAEAACSAAPLPWLTATPAGGALGAGAATNLWFAARGDVLAAGRYRATACVRSNDPARPEARVAIDVTVAAAGSPLFCSGFELGETGRCDDGGTVVRSGPLNWPVPADFAGLAIDLVTGTHGPKTGGVPADVNLYAGDGSGALSVYWYADVVPEAFVAGVVDVNTTGAVDFSLLQPGALVHENPFYSLLSKPLDHWLAGATGYLGFKFWNEQTGQVNYGFLHLQTTAPAGFPATVLDYAYDRSGAAIRIP</sequence>
<protein>
    <submittedName>
        <fullName evidence="2">Protease-associated PA domain protein</fullName>
    </submittedName>
</protein>
<dbReference type="GO" id="GO:0006508">
    <property type="term" value="P:proteolysis"/>
    <property type="evidence" value="ECO:0007669"/>
    <property type="project" value="UniProtKB-KW"/>
</dbReference>
<keyword evidence="2" id="KW-0378">Hydrolase</keyword>
<feature type="region of interest" description="Disordered" evidence="1">
    <location>
        <begin position="1"/>
        <end position="29"/>
    </location>
</feature>
<evidence type="ECO:0000313" key="2">
    <source>
        <dbReference type="EMBL" id="ANB17515.1"/>
    </source>
</evidence>
<evidence type="ECO:0000313" key="3">
    <source>
        <dbReference type="Proteomes" id="UP000076830"/>
    </source>
</evidence>
<proteinExistence type="predicted"/>
<keyword evidence="3" id="KW-1185">Reference proteome</keyword>
<evidence type="ECO:0000256" key="1">
    <source>
        <dbReference type="SAM" id="MobiDB-lite"/>
    </source>
</evidence>
<organism evidence="2 3">
    <name type="scientific">Dokdonella koreensis DS-123</name>
    <dbReference type="NCBI Taxonomy" id="1300342"/>
    <lineage>
        <taxon>Bacteria</taxon>
        <taxon>Pseudomonadati</taxon>
        <taxon>Pseudomonadota</taxon>
        <taxon>Gammaproteobacteria</taxon>
        <taxon>Lysobacterales</taxon>
        <taxon>Rhodanobacteraceae</taxon>
        <taxon>Dokdonella</taxon>
    </lineage>
</organism>
<dbReference type="STRING" id="1300342.I596_1489"/>
<reference evidence="2 3" key="1">
    <citation type="submission" date="2016-04" db="EMBL/GenBank/DDBJ databases">
        <title>Complete genome sequence of Dokdonella koreensis DS-123T.</title>
        <authorList>
            <person name="Kim J.F."/>
            <person name="Lee H."/>
            <person name="Kwak M.-J."/>
        </authorList>
    </citation>
    <scope>NUCLEOTIDE SEQUENCE [LARGE SCALE GENOMIC DNA]</scope>
    <source>
        <strain evidence="2 3">DS-123</strain>
    </source>
</reference>
<dbReference type="KEGG" id="dko:I596_1489"/>
<dbReference type="EMBL" id="CP015249">
    <property type="protein sequence ID" value="ANB17515.1"/>
    <property type="molecule type" value="Genomic_DNA"/>
</dbReference>
<dbReference type="GO" id="GO:0008233">
    <property type="term" value="F:peptidase activity"/>
    <property type="evidence" value="ECO:0007669"/>
    <property type="project" value="UniProtKB-KW"/>
</dbReference>
<name>A0A160DT58_9GAMM</name>